<name>A0ABV4WXA2_9CYAN</name>
<reference evidence="6 7" key="1">
    <citation type="submission" date="2024-09" db="EMBL/GenBank/DDBJ databases">
        <title>Floridaenema gen nov. (Aerosakkonemataceae, Aerosakkonematales ord. nov., Cyanobacteria) from benthic tropical and subtropical fresh waters, with the description of four new species.</title>
        <authorList>
            <person name="Moretto J.A."/>
            <person name="Berthold D.E."/>
            <person name="Lefler F.W."/>
            <person name="Huang I.-S."/>
            <person name="Laughinghouse H. IV."/>
        </authorList>
    </citation>
    <scope>NUCLEOTIDE SEQUENCE [LARGE SCALE GENOMIC DNA]</scope>
    <source>
        <strain evidence="6 7">BLCC-F167</strain>
    </source>
</reference>
<dbReference type="InterPro" id="IPR052556">
    <property type="entry name" value="PolySynth_Transporter"/>
</dbReference>
<feature type="transmembrane region" description="Helical" evidence="5">
    <location>
        <begin position="125"/>
        <end position="144"/>
    </location>
</feature>
<evidence type="ECO:0000313" key="7">
    <source>
        <dbReference type="Proteomes" id="UP001576780"/>
    </source>
</evidence>
<proteinExistence type="predicted"/>
<dbReference type="InterPro" id="IPR002797">
    <property type="entry name" value="Polysacc_synth"/>
</dbReference>
<dbReference type="EMBL" id="JBHFNT010000319">
    <property type="protein sequence ID" value="MFB2839734.1"/>
    <property type="molecule type" value="Genomic_DNA"/>
</dbReference>
<sequence length="447" mass="49454">MLNRIIEIQHKLSPNFRKVIANIFWLMADNVLRLGIGLVVGVWVARYLGPQQFGLLNYSGAFVGLFGVIAQLGLGSIVIRDLVRNVASGNEILGTTFILKLVGGIISFLLAIATIFLIRTDDQESIWITGIIALSLIFQIFDVIDFWFQSQVQSKYVVYAKNGAYILANAIKILLIQAKAPLIFFAVITLGEIAFSALGLVIVYRLTGHLFKTWNFNFSLARDLLKESWPNILAGFSVAIYMRVDQLMLGIMAGDEAVGIYSVGVRLAEIWYFVPIAISSSVNPAIIQAKQKGEESYYRRIQKALNLVVVLGYALSIGTAFLAKPIITLLYGSKFIDASTVLTIYIWAGVFVSLGLIRAIWVTTEGMLRFGSLTTFMGAGMNILLNSFLIPRYQGTGAAIATVISYGFSDYLILLIYPPSRKIGIAMTKALALDFIISKLPFFRREH</sequence>
<feature type="transmembrane region" description="Helical" evidence="5">
    <location>
        <begin position="396"/>
        <end position="417"/>
    </location>
</feature>
<comment type="subcellular location">
    <subcellularLocation>
        <location evidence="1">Membrane</location>
        <topology evidence="1">Multi-pass membrane protein</topology>
    </subcellularLocation>
</comment>
<comment type="caution">
    <text evidence="6">The sequence shown here is derived from an EMBL/GenBank/DDBJ whole genome shotgun (WGS) entry which is preliminary data.</text>
</comment>
<evidence type="ECO:0000256" key="4">
    <source>
        <dbReference type="ARBA" id="ARBA00023136"/>
    </source>
</evidence>
<evidence type="ECO:0000256" key="3">
    <source>
        <dbReference type="ARBA" id="ARBA00022989"/>
    </source>
</evidence>
<keyword evidence="3 5" id="KW-1133">Transmembrane helix</keyword>
<feature type="transmembrane region" description="Helical" evidence="5">
    <location>
        <begin position="56"/>
        <end position="77"/>
    </location>
</feature>
<dbReference type="RefSeq" id="WP_413281998.1">
    <property type="nucleotide sequence ID" value="NZ_JBHFNT010000319.1"/>
</dbReference>
<evidence type="ECO:0000313" key="6">
    <source>
        <dbReference type="EMBL" id="MFB2839734.1"/>
    </source>
</evidence>
<accession>A0ABV4WXA2</accession>
<evidence type="ECO:0000256" key="2">
    <source>
        <dbReference type="ARBA" id="ARBA00022692"/>
    </source>
</evidence>
<dbReference type="Pfam" id="PF01943">
    <property type="entry name" value="Polysacc_synt"/>
    <property type="match status" value="1"/>
</dbReference>
<protein>
    <submittedName>
        <fullName evidence="6">Flippase</fullName>
    </submittedName>
</protein>
<keyword evidence="4 5" id="KW-0472">Membrane</keyword>
<keyword evidence="2 5" id="KW-0812">Transmembrane</keyword>
<feature type="transmembrane region" description="Helical" evidence="5">
    <location>
        <begin position="370"/>
        <end position="390"/>
    </location>
</feature>
<dbReference type="CDD" id="cd13128">
    <property type="entry name" value="MATE_Wzx_like"/>
    <property type="match status" value="1"/>
</dbReference>
<organism evidence="6 7">
    <name type="scientific">Floridaenema evergladense BLCC-F167</name>
    <dbReference type="NCBI Taxonomy" id="3153639"/>
    <lineage>
        <taxon>Bacteria</taxon>
        <taxon>Bacillati</taxon>
        <taxon>Cyanobacteriota</taxon>
        <taxon>Cyanophyceae</taxon>
        <taxon>Oscillatoriophycideae</taxon>
        <taxon>Aerosakkonematales</taxon>
        <taxon>Aerosakkonemataceae</taxon>
        <taxon>Floridanema</taxon>
        <taxon>Floridanema evergladense</taxon>
    </lineage>
</organism>
<dbReference type="PANTHER" id="PTHR43424:SF1">
    <property type="entry name" value="LOCUS PUTATIVE PROTEIN 1-RELATED"/>
    <property type="match status" value="1"/>
</dbReference>
<dbReference type="Proteomes" id="UP001576780">
    <property type="component" value="Unassembled WGS sequence"/>
</dbReference>
<feature type="transmembrane region" description="Helical" evidence="5">
    <location>
        <begin position="344"/>
        <end position="363"/>
    </location>
</feature>
<feature type="transmembrane region" description="Helical" evidence="5">
    <location>
        <begin position="156"/>
        <end position="176"/>
    </location>
</feature>
<feature type="transmembrane region" description="Helical" evidence="5">
    <location>
        <begin position="307"/>
        <end position="332"/>
    </location>
</feature>
<gene>
    <name evidence="6" type="ORF">ACE1CA_35035</name>
</gene>
<feature type="transmembrane region" description="Helical" evidence="5">
    <location>
        <begin position="20"/>
        <end position="44"/>
    </location>
</feature>
<evidence type="ECO:0000256" key="1">
    <source>
        <dbReference type="ARBA" id="ARBA00004141"/>
    </source>
</evidence>
<dbReference type="PANTHER" id="PTHR43424">
    <property type="entry name" value="LOCUS PUTATIVE PROTEIN 1-RELATED"/>
    <property type="match status" value="1"/>
</dbReference>
<feature type="transmembrane region" description="Helical" evidence="5">
    <location>
        <begin position="182"/>
        <end position="207"/>
    </location>
</feature>
<evidence type="ECO:0000256" key="5">
    <source>
        <dbReference type="SAM" id="Phobius"/>
    </source>
</evidence>
<feature type="transmembrane region" description="Helical" evidence="5">
    <location>
        <begin position="97"/>
        <end position="119"/>
    </location>
</feature>
<keyword evidence="7" id="KW-1185">Reference proteome</keyword>